<dbReference type="Proteomes" id="UP001454036">
    <property type="component" value="Unassembled WGS sequence"/>
</dbReference>
<proteinExistence type="predicted"/>
<evidence type="ECO:0000256" key="1">
    <source>
        <dbReference type="SAM" id="MobiDB-lite"/>
    </source>
</evidence>
<feature type="region of interest" description="Disordered" evidence="1">
    <location>
        <begin position="1"/>
        <end position="34"/>
    </location>
</feature>
<evidence type="ECO:0000313" key="2">
    <source>
        <dbReference type="EMBL" id="GAA0140182.1"/>
    </source>
</evidence>
<accession>A0AAV3NLG2</accession>
<dbReference type="EMBL" id="BAABME010000154">
    <property type="protein sequence ID" value="GAA0140182.1"/>
    <property type="molecule type" value="Genomic_DNA"/>
</dbReference>
<feature type="compositionally biased region" description="Pro residues" evidence="1">
    <location>
        <begin position="1"/>
        <end position="10"/>
    </location>
</feature>
<sequence>MEKVPEPSPPSRFSRLFSGSEAGEGVDSPKVNQDNDVLIVSSTVSRRRTRASAAALEKKRATLGAWGDDVESVEPDEAMDLEELERLVEEKKAAKKGKGKHKRPSEVESKGNVQKKRKGVVISEPSLGRNRDKFVVDDVEDVEGEDIAGAVRRRSKGKMKVNDDRNRIKNRRITKGVKDMSTEGVQFSSKENEARWNFICARNILPERYLSEATMKNQTYMDIF</sequence>
<protein>
    <submittedName>
        <fullName evidence="2">Uncharacterized protein</fullName>
    </submittedName>
</protein>
<dbReference type="AlphaFoldDB" id="A0AAV3NLG2"/>
<feature type="compositionally biased region" description="Basic residues" evidence="1">
    <location>
        <begin position="93"/>
        <end position="103"/>
    </location>
</feature>
<reference evidence="2 3" key="1">
    <citation type="submission" date="2024-01" db="EMBL/GenBank/DDBJ databases">
        <title>The complete chloroplast genome sequence of Lithospermum erythrorhizon: insights into the phylogenetic relationship among Boraginaceae species and the maternal lineages of purple gromwells.</title>
        <authorList>
            <person name="Okada T."/>
            <person name="Watanabe K."/>
        </authorList>
    </citation>
    <scope>NUCLEOTIDE SEQUENCE [LARGE SCALE GENOMIC DNA]</scope>
</reference>
<comment type="caution">
    <text evidence="2">The sequence shown here is derived from an EMBL/GenBank/DDBJ whole genome shotgun (WGS) entry which is preliminary data.</text>
</comment>
<name>A0AAV3NLG2_LITER</name>
<keyword evidence="3" id="KW-1185">Reference proteome</keyword>
<evidence type="ECO:0000313" key="3">
    <source>
        <dbReference type="Proteomes" id="UP001454036"/>
    </source>
</evidence>
<organism evidence="2 3">
    <name type="scientific">Lithospermum erythrorhizon</name>
    <name type="common">Purple gromwell</name>
    <name type="synonym">Lithospermum officinale var. erythrorhizon</name>
    <dbReference type="NCBI Taxonomy" id="34254"/>
    <lineage>
        <taxon>Eukaryota</taxon>
        <taxon>Viridiplantae</taxon>
        <taxon>Streptophyta</taxon>
        <taxon>Embryophyta</taxon>
        <taxon>Tracheophyta</taxon>
        <taxon>Spermatophyta</taxon>
        <taxon>Magnoliopsida</taxon>
        <taxon>eudicotyledons</taxon>
        <taxon>Gunneridae</taxon>
        <taxon>Pentapetalae</taxon>
        <taxon>asterids</taxon>
        <taxon>lamiids</taxon>
        <taxon>Boraginales</taxon>
        <taxon>Boraginaceae</taxon>
        <taxon>Boraginoideae</taxon>
        <taxon>Lithospermeae</taxon>
        <taxon>Lithospermum</taxon>
    </lineage>
</organism>
<feature type="region of interest" description="Disordered" evidence="1">
    <location>
        <begin position="89"/>
        <end position="118"/>
    </location>
</feature>
<gene>
    <name evidence="2" type="ORF">LIER_01581</name>
</gene>